<dbReference type="AlphaFoldDB" id="A0A6V7PEZ0"/>
<feature type="region of interest" description="Disordered" evidence="1">
    <location>
        <begin position="185"/>
        <end position="204"/>
    </location>
</feature>
<evidence type="ECO:0000313" key="2">
    <source>
        <dbReference type="EMBL" id="CAD1829452.1"/>
    </source>
</evidence>
<accession>A0A6V7PEZ0</accession>
<sequence>MVHYGGEGARICTWQICSRGPVPGRRDRFPNVVCASLLSGTGPRREGPVAPRLRVAQCGQPVPWQERPVPERETCPGRLGYVGELEDNALSWIEARDMCRAHWVGYERGSSPPIGLGSESGEGRGSSSPVRFERGSSLPLSGLFTYERGSSLPLSGVALTYERVRVGAKSGVAHALRHLSYELGEERGTHVSGPAGDRGKGIAP</sequence>
<organism evidence="2">
    <name type="scientific">Ananas comosus var. bracteatus</name>
    <name type="common">red pineapple</name>
    <dbReference type="NCBI Taxonomy" id="296719"/>
    <lineage>
        <taxon>Eukaryota</taxon>
        <taxon>Viridiplantae</taxon>
        <taxon>Streptophyta</taxon>
        <taxon>Embryophyta</taxon>
        <taxon>Tracheophyta</taxon>
        <taxon>Spermatophyta</taxon>
        <taxon>Magnoliopsida</taxon>
        <taxon>Liliopsida</taxon>
        <taxon>Poales</taxon>
        <taxon>Bromeliaceae</taxon>
        <taxon>Bromelioideae</taxon>
        <taxon>Ananas</taxon>
    </lineage>
</organism>
<evidence type="ECO:0000256" key="1">
    <source>
        <dbReference type="SAM" id="MobiDB-lite"/>
    </source>
</evidence>
<feature type="region of interest" description="Disordered" evidence="1">
    <location>
        <begin position="110"/>
        <end position="132"/>
    </location>
</feature>
<gene>
    <name evidence="2" type="ORF">CB5_LOCUS12663</name>
</gene>
<name>A0A6V7PEZ0_ANACO</name>
<reference evidence="2" key="1">
    <citation type="submission" date="2020-07" db="EMBL/GenBank/DDBJ databases">
        <authorList>
            <person name="Lin J."/>
        </authorList>
    </citation>
    <scope>NUCLEOTIDE SEQUENCE</scope>
</reference>
<protein>
    <submittedName>
        <fullName evidence="2">Uncharacterized protein</fullName>
    </submittedName>
</protein>
<dbReference type="EMBL" id="LR862147">
    <property type="protein sequence ID" value="CAD1829452.1"/>
    <property type="molecule type" value="Genomic_DNA"/>
</dbReference>
<proteinExistence type="predicted"/>